<dbReference type="EMBL" id="JAPWDV010000003">
    <property type="protein sequence ID" value="KAJ6218278.1"/>
    <property type="molecule type" value="Genomic_DNA"/>
</dbReference>
<feature type="transmembrane region" description="Helical" evidence="1">
    <location>
        <begin position="20"/>
        <end position="44"/>
    </location>
</feature>
<gene>
    <name evidence="2" type="ORF">RDWZM_009435</name>
</gene>
<accession>A0A9Q0M436</accession>
<comment type="caution">
    <text evidence="2">The sequence shown here is derived from an EMBL/GenBank/DDBJ whole genome shotgun (WGS) entry which is preliminary data.</text>
</comment>
<evidence type="ECO:0000313" key="2">
    <source>
        <dbReference type="EMBL" id="KAJ6218278.1"/>
    </source>
</evidence>
<dbReference type="AlphaFoldDB" id="A0A9Q0M436"/>
<organism evidence="2 3">
    <name type="scientific">Blomia tropicalis</name>
    <name type="common">Mite</name>
    <dbReference type="NCBI Taxonomy" id="40697"/>
    <lineage>
        <taxon>Eukaryota</taxon>
        <taxon>Metazoa</taxon>
        <taxon>Ecdysozoa</taxon>
        <taxon>Arthropoda</taxon>
        <taxon>Chelicerata</taxon>
        <taxon>Arachnida</taxon>
        <taxon>Acari</taxon>
        <taxon>Acariformes</taxon>
        <taxon>Sarcoptiformes</taxon>
        <taxon>Astigmata</taxon>
        <taxon>Glycyphagoidea</taxon>
        <taxon>Echimyopodidae</taxon>
        <taxon>Blomia</taxon>
    </lineage>
</organism>
<keyword evidence="1" id="KW-0812">Transmembrane</keyword>
<feature type="transmembrane region" description="Helical" evidence="1">
    <location>
        <begin position="56"/>
        <end position="75"/>
    </location>
</feature>
<reference evidence="2" key="1">
    <citation type="submission" date="2022-12" db="EMBL/GenBank/DDBJ databases">
        <title>Genome assemblies of Blomia tropicalis.</title>
        <authorList>
            <person name="Cui Y."/>
        </authorList>
    </citation>
    <scope>NUCLEOTIDE SEQUENCE</scope>
    <source>
        <tissue evidence="2">Adult mites</tissue>
    </source>
</reference>
<protein>
    <submittedName>
        <fullName evidence="2">Uncharacterized protein</fullName>
    </submittedName>
</protein>
<keyword evidence="3" id="KW-1185">Reference proteome</keyword>
<keyword evidence="1" id="KW-1133">Transmembrane helix</keyword>
<proteinExistence type="predicted"/>
<feature type="transmembrane region" description="Helical" evidence="1">
    <location>
        <begin position="81"/>
        <end position="102"/>
    </location>
</feature>
<dbReference type="Proteomes" id="UP001142055">
    <property type="component" value="Chromosome 3"/>
</dbReference>
<keyword evidence="1" id="KW-0472">Membrane</keyword>
<evidence type="ECO:0000256" key="1">
    <source>
        <dbReference type="SAM" id="Phobius"/>
    </source>
</evidence>
<sequence length="116" mass="12872">MFGVDLLQFETTGSDNTTLLYVMQAVTASIIAIIIGTTGLNAICRENVRMLRITSIILGIVVFFTAFGTISFPGMMPIQQLFLPLIGGCIDVTAMLAFSLIFPIEPNYRYYAYYRP</sequence>
<evidence type="ECO:0000313" key="3">
    <source>
        <dbReference type="Proteomes" id="UP001142055"/>
    </source>
</evidence>
<name>A0A9Q0M436_BLOTA</name>